<accession>A0A0M3DN00</accession>
<dbReference type="PATRIC" id="fig|1629550.3.peg.120"/>
<reference evidence="1 2" key="1">
    <citation type="submission" date="2015-04" db="EMBL/GenBank/DDBJ databases">
        <title>Microcin producing Clostridium sp. JC272T.</title>
        <authorList>
            <person name="Jyothsna T."/>
            <person name="Sasikala C."/>
            <person name="Ramana C."/>
        </authorList>
    </citation>
    <scope>NUCLEOTIDE SEQUENCE [LARGE SCALE GENOMIC DNA]</scope>
    <source>
        <strain evidence="1 2">JC272</strain>
    </source>
</reference>
<dbReference type="EMBL" id="LBBT01000018">
    <property type="protein sequence ID" value="KKY02839.1"/>
    <property type="molecule type" value="Genomic_DNA"/>
</dbReference>
<dbReference type="Proteomes" id="UP000034407">
    <property type="component" value="Unassembled WGS sequence"/>
</dbReference>
<dbReference type="AlphaFoldDB" id="A0A0M3DN00"/>
<evidence type="ECO:0000313" key="2">
    <source>
        <dbReference type="Proteomes" id="UP000034407"/>
    </source>
</evidence>
<keyword evidence="2" id="KW-1185">Reference proteome</keyword>
<organism evidence="1 2">
    <name type="scientific">Paraclostridium benzoelyticum</name>
    <dbReference type="NCBI Taxonomy" id="1629550"/>
    <lineage>
        <taxon>Bacteria</taxon>
        <taxon>Bacillati</taxon>
        <taxon>Bacillota</taxon>
        <taxon>Clostridia</taxon>
        <taxon>Peptostreptococcales</taxon>
        <taxon>Peptostreptococcaceae</taxon>
        <taxon>Paraclostridium</taxon>
    </lineage>
</organism>
<proteinExistence type="predicted"/>
<comment type="caution">
    <text evidence="1">The sequence shown here is derived from an EMBL/GenBank/DDBJ whole genome shotgun (WGS) entry which is preliminary data.</text>
</comment>
<name>A0A0M3DN00_9FIRM</name>
<gene>
    <name evidence="1" type="ORF">VN21_00825</name>
</gene>
<dbReference type="RefSeq" id="WP_046821594.1">
    <property type="nucleotide sequence ID" value="NZ_JBCLWQ010000002.1"/>
</dbReference>
<evidence type="ECO:0000313" key="1">
    <source>
        <dbReference type="EMBL" id="KKY02839.1"/>
    </source>
</evidence>
<protein>
    <submittedName>
        <fullName evidence="1">Uncharacterized protein</fullName>
    </submittedName>
</protein>
<sequence length="102" mass="12418">MKNYSFNTREELVEFLDNHNFKYYIPRVSEYMSAIKDELKHYYVELSDSNEVESCFIITITGGRELKESFFDISKVNEFKDKAYNREYREKQYKEGIEKGYF</sequence>
<dbReference type="OrthoDB" id="1752849at2"/>